<name>A0ABQ9GMY4_9NEOP</name>
<reference evidence="2 3" key="1">
    <citation type="submission" date="2023-02" db="EMBL/GenBank/DDBJ databases">
        <title>LHISI_Scaffold_Assembly.</title>
        <authorList>
            <person name="Stuart O.P."/>
            <person name="Cleave R."/>
            <person name="Magrath M.J.L."/>
            <person name="Mikheyev A.S."/>
        </authorList>
    </citation>
    <scope>NUCLEOTIDE SEQUENCE [LARGE SCALE GENOMIC DNA]</scope>
    <source>
        <strain evidence="2">Daus_M_001</strain>
        <tissue evidence="2">Leg muscle</tissue>
    </source>
</reference>
<dbReference type="EMBL" id="JARBHB010000010">
    <property type="protein sequence ID" value="KAJ8873402.1"/>
    <property type="molecule type" value="Genomic_DNA"/>
</dbReference>
<gene>
    <name evidence="2" type="ORF">PR048_024218</name>
</gene>
<accession>A0ABQ9GMY4</accession>
<comment type="caution">
    <text evidence="2">The sequence shown here is derived from an EMBL/GenBank/DDBJ whole genome shotgun (WGS) entry which is preliminary data.</text>
</comment>
<evidence type="ECO:0000313" key="3">
    <source>
        <dbReference type="Proteomes" id="UP001159363"/>
    </source>
</evidence>
<feature type="compositionally biased region" description="Basic and acidic residues" evidence="1">
    <location>
        <begin position="393"/>
        <end position="403"/>
    </location>
</feature>
<protein>
    <submittedName>
        <fullName evidence="2">Uncharacterized protein</fullName>
    </submittedName>
</protein>
<feature type="region of interest" description="Disordered" evidence="1">
    <location>
        <begin position="457"/>
        <end position="533"/>
    </location>
</feature>
<sequence>MPLVAGIFSGISRFPALSFRRCYILTSITFIGSQNLAVRVATWRSIKAPVYMQLYSPFVAEEHGSYKGDTATHIKYIIAAKCKTLNWRTLNRQLGGGLKPVAHLPSMPEPELALENAGQSGANAHTYSKTYSNCEMSEFGYDFAMPIVLVNSHVPRQVPRGQQTVFFCVRRQFAATEAVCGGFLSGGGGRRGPSFECIQVATAAAQKSRFSNLNAFPMCPSPRAVDHSSDLCALAGVMALGCDYNTALRLGAMTLLDARGSVALIHMLLRLSPLKVDNSSLVVVWVSLRTGFESRIFAFENVLDDASCRRVFSGISSFPPPLAIRRCTHFRFLSPTTRVVAESTPGRLKNKFRQKSEETSGTTTLHCSSPSIKADLFLNRRRGRTEPWQNTVRQEEGGKKPPCDDAAVTAGGGGGTDPHSRPDFGHSISEIVSRHYVADTHEAARNSSRYSLFACRERGRGREGEREEERGEERGEGEGGGRRERGEGGREEGGMEREGGRERRDGEREGMEERGGEDERGEKRREMRGDEGE</sequence>
<organism evidence="2 3">
    <name type="scientific">Dryococelus australis</name>
    <dbReference type="NCBI Taxonomy" id="614101"/>
    <lineage>
        <taxon>Eukaryota</taxon>
        <taxon>Metazoa</taxon>
        <taxon>Ecdysozoa</taxon>
        <taxon>Arthropoda</taxon>
        <taxon>Hexapoda</taxon>
        <taxon>Insecta</taxon>
        <taxon>Pterygota</taxon>
        <taxon>Neoptera</taxon>
        <taxon>Polyneoptera</taxon>
        <taxon>Phasmatodea</taxon>
        <taxon>Verophasmatodea</taxon>
        <taxon>Anareolatae</taxon>
        <taxon>Phasmatidae</taxon>
        <taxon>Eurycanthinae</taxon>
        <taxon>Dryococelus</taxon>
    </lineage>
</organism>
<feature type="region of interest" description="Disordered" evidence="1">
    <location>
        <begin position="383"/>
        <end position="426"/>
    </location>
</feature>
<evidence type="ECO:0000256" key="1">
    <source>
        <dbReference type="SAM" id="MobiDB-lite"/>
    </source>
</evidence>
<keyword evidence="3" id="KW-1185">Reference proteome</keyword>
<evidence type="ECO:0000313" key="2">
    <source>
        <dbReference type="EMBL" id="KAJ8873402.1"/>
    </source>
</evidence>
<dbReference type="Proteomes" id="UP001159363">
    <property type="component" value="Chromosome 9"/>
</dbReference>
<proteinExistence type="predicted"/>